<dbReference type="AlphaFoldDB" id="A0A858RQE6"/>
<evidence type="ECO:0000313" key="4">
    <source>
        <dbReference type="Proteomes" id="UP000501812"/>
    </source>
</evidence>
<feature type="domain" description="Endonuclease/exonuclease/phosphatase" evidence="2">
    <location>
        <begin position="111"/>
        <end position="342"/>
    </location>
</feature>
<name>A0A858RQE6_9BACT</name>
<evidence type="ECO:0000313" key="3">
    <source>
        <dbReference type="EMBL" id="QJE98955.1"/>
    </source>
</evidence>
<proteinExistence type="predicted"/>
<keyword evidence="3" id="KW-0540">Nuclease</keyword>
<feature type="compositionally biased region" description="Low complexity" evidence="1">
    <location>
        <begin position="42"/>
        <end position="65"/>
    </location>
</feature>
<keyword evidence="3" id="KW-0269">Exonuclease</keyword>
<dbReference type="SUPFAM" id="SSF56219">
    <property type="entry name" value="DNase I-like"/>
    <property type="match status" value="1"/>
</dbReference>
<keyword evidence="4" id="KW-1185">Reference proteome</keyword>
<sequence>MELRNLPIILKNAPGFLGAFFLVAAGTSCKERDQGGDWTGQSQSTPALAPALASAPKPASSPASAGPVAKAEAAAKGALVRLVTYNVENWLTTDRYVDRKLVPGTPKPEAERRKVTEAILSAKPDILGISEIGNERDVKDLQKYLSDAGMELPHFYLNRGSDLTRSLVILSRYPIGKTVAHENLSYHLGGREYAMLRGILDASIDTPAGAFRFLGVHLKSKREVEDGDQEEMRRQEAHLLRREIDSILEADPQARLVVYGDFNDTRNSPTMKTVHGSGRGSMSLNMIALKDSRGQYWTHYWDYQDTYTRIDYVLVSQALRRSIEWDHSKIIDNEAVAGASDHRPLLVILKK</sequence>
<feature type="region of interest" description="Disordered" evidence="1">
    <location>
        <begin position="32"/>
        <end position="65"/>
    </location>
</feature>
<dbReference type="InterPro" id="IPR005135">
    <property type="entry name" value="Endo/exonuclease/phosphatase"/>
</dbReference>
<keyword evidence="3" id="KW-0255">Endonuclease</keyword>
<dbReference type="PANTHER" id="PTHR42834:SF1">
    <property type="entry name" value="ENDONUCLEASE_EXONUCLEASE_PHOSPHATASE FAMILY PROTEIN (AFU_ORTHOLOGUE AFUA_3G09210)"/>
    <property type="match status" value="1"/>
</dbReference>
<dbReference type="GO" id="GO:0004527">
    <property type="term" value="F:exonuclease activity"/>
    <property type="evidence" value="ECO:0007669"/>
    <property type="project" value="UniProtKB-KW"/>
</dbReference>
<protein>
    <submittedName>
        <fullName evidence="3">Endonuclease/exonuclease/phosphatase family protein</fullName>
    </submittedName>
</protein>
<dbReference type="Gene3D" id="3.60.10.10">
    <property type="entry name" value="Endonuclease/exonuclease/phosphatase"/>
    <property type="match status" value="1"/>
</dbReference>
<dbReference type="PROSITE" id="PS51257">
    <property type="entry name" value="PROKAR_LIPOPROTEIN"/>
    <property type="match status" value="1"/>
</dbReference>
<dbReference type="KEGG" id="luo:HHL09_25305"/>
<dbReference type="EMBL" id="CP051774">
    <property type="protein sequence ID" value="QJE98955.1"/>
    <property type="molecule type" value="Genomic_DNA"/>
</dbReference>
<evidence type="ECO:0000259" key="2">
    <source>
        <dbReference type="Pfam" id="PF03372"/>
    </source>
</evidence>
<reference evidence="3 4" key="1">
    <citation type="submission" date="2020-04" db="EMBL/GenBank/DDBJ databases">
        <title>Luteolibacter sp. G-1-1-1 isolated from soil.</title>
        <authorList>
            <person name="Dahal R.H."/>
        </authorList>
    </citation>
    <scope>NUCLEOTIDE SEQUENCE [LARGE SCALE GENOMIC DNA]</scope>
    <source>
        <strain evidence="3 4">G-1-1-1</strain>
    </source>
</reference>
<organism evidence="3 4">
    <name type="scientific">Luteolibacter luteus</name>
    <dbReference type="NCBI Taxonomy" id="2728835"/>
    <lineage>
        <taxon>Bacteria</taxon>
        <taxon>Pseudomonadati</taxon>
        <taxon>Verrucomicrobiota</taxon>
        <taxon>Verrucomicrobiia</taxon>
        <taxon>Verrucomicrobiales</taxon>
        <taxon>Verrucomicrobiaceae</taxon>
        <taxon>Luteolibacter</taxon>
    </lineage>
</organism>
<accession>A0A858RQE6</accession>
<keyword evidence="3" id="KW-0378">Hydrolase</keyword>
<dbReference type="Proteomes" id="UP000501812">
    <property type="component" value="Chromosome"/>
</dbReference>
<dbReference type="Pfam" id="PF03372">
    <property type="entry name" value="Exo_endo_phos"/>
    <property type="match status" value="1"/>
</dbReference>
<dbReference type="PANTHER" id="PTHR42834">
    <property type="entry name" value="ENDONUCLEASE/EXONUCLEASE/PHOSPHATASE FAMILY PROTEIN (AFU_ORTHOLOGUE AFUA_3G09210)"/>
    <property type="match status" value="1"/>
</dbReference>
<gene>
    <name evidence="3" type="ORF">HHL09_25305</name>
</gene>
<evidence type="ECO:0000256" key="1">
    <source>
        <dbReference type="SAM" id="MobiDB-lite"/>
    </source>
</evidence>
<dbReference type="RefSeq" id="WP_169457441.1">
    <property type="nucleotide sequence ID" value="NZ_CP051774.1"/>
</dbReference>
<dbReference type="InterPro" id="IPR036691">
    <property type="entry name" value="Endo/exonu/phosph_ase_sf"/>
</dbReference>
<dbReference type="GO" id="GO:0004519">
    <property type="term" value="F:endonuclease activity"/>
    <property type="evidence" value="ECO:0007669"/>
    <property type="project" value="UniProtKB-KW"/>
</dbReference>